<dbReference type="PIRSF" id="PIRSF000962">
    <property type="entry name" value="Cyc_nuc_PDEase"/>
    <property type="match status" value="1"/>
</dbReference>
<name>A0A521EZG5_9SPHI</name>
<evidence type="ECO:0000313" key="5">
    <source>
        <dbReference type="EMBL" id="SMO88841.1"/>
    </source>
</evidence>
<evidence type="ECO:0000313" key="6">
    <source>
        <dbReference type="Proteomes" id="UP000320300"/>
    </source>
</evidence>
<evidence type="ECO:0000256" key="4">
    <source>
        <dbReference type="PIRNR" id="PIRNR000962"/>
    </source>
</evidence>
<dbReference type="Pfam" id="PF02112">
    <property type="entry name" value="PDEase_II"/>
    <property type="match status" value="1"/>
</dbReference>
<dbReference type="GO" id="GO:1902660">
    <property type="term" value="P:negative regulation of glucose mediated signaling pathway"/>
    <property type="evidence" value="ECO:0007669"/>
    <property type="project" value="TreeGrafter"/>
</dbReference>
<dbReference type="CDD" id="cd07735">
    <property type="entry name" value="class_II_PDE_MBL-fold"/>
    <property type="match status" value="1"/>
</dbReference>
<dbReference type="SUPFAM" id="SSF56281">
    <property type="entry name" value="Metallo-hydrolase/oxidoreductase"/>
    <property type="match status" value="1"/>
</dbReference>
<keyword evidence="1 4" id="KW-0378">Hydrolase</keyword>
<dbReference type="RefSeq" id="WP_221931354.1">
    <property type="nucleotide sequence ID" value="NZ_CBCSJO010000009.1"/>
</dbReference>
<keyword evidence="2 4" id="KW-0114">cAMP</keyword>
<accession>A0A521EZG5</accession>
<dbReference type="InterPro" id="IPR024225">
    <property type="entry name" value="cAMP-PdiesteraseII_CS"/>
</dbReference>
<dbReference type="AlphaFoldDB" id="A0A521EZG5"/>
<dbReference type="PANTHER" id="PTHR28283">
    <property type="entry name" value="3',5'-CYCLIC-NUCLEOTIDE PHOSPHODIESTERASE 1"/>
    <property type="match status" value="1"/>
</dbReference>
<protein>
    <submittedName>
        <fullName evidence="5">3',5'-cyclic-nucleotide phosphodiesterase</fullName>
    </submittedName>
</protein>
<dbReference type="EMBL" id="FXTN01000009">
    <property type="protein sequence ID" value="SMO88841.1"/>
    <property type="molecule type" value="Genomic_DNA"/>
</dbReference>
<gene>
    <name evidence="5" type="ORF">SAMN06265348_109300</name>
</gene>
<dbReference type="GO" id="GO:0047555">
    <property type="term" value="F:3',5'-cyclic-GMP phosphodiesterase activity"/>
    <property type="evidence" value="ECO:0007669"/>
    <property type="project" value="TreeGrafter"/>
</dbReference>
<evidence type="ECO:0000256" key="1">
    <source>
        <dbReference type="ARBA" id="ARBA00022801"/>
    </source>
</evidence>
<evidence type="ECO:0000256" key="2">
    <source>
        <dbReference type="ARBA" id="ARBA00023149"/>
    </source>
</evidence>
<dbReference type="GO" id="GO:0006198">
    <property type="term" value="P:cAMP catabolic process"/>
    <property type="evidence" value="ECO:0007669"/>
    <property type="project" value="UniProtKB-UniRule"/>
</dbReference>
<comment type="similarity">
    <text evidence="3 4">Belongs to the cyclic nucleotide phosphodiesterase class-II family.</text>
</comment>
<dbReference type="PROSITE" id="PS00607">
    <property type="entry name" value="PDEASE_II"/>
    <property type="match status" value="1"/>
</dbReference>
<reference evidence="5 6" key="1">
    <citation type="submission" date="2017-05" db="EMBL/GenBank/DDBJ databases">
        <authorList>
            <person name="Varghese N."/>
            <person name="Submissions S."/>
        </authorList>
    </citation>
    <scope>NUCLEOTIDE SEQUENCE [LARGE SCALE GENOMIC DNA]</scope>
    <source>
        <strain evidence="5 6">DSM 19036</strain>
    </source>
</reference>
<dbReference type="PRINTS" id="PR00388">
    <property type="entry name" value="PDIESTERASE2"/>
</dbReference>
<keyword evidence="6" id="KW-1185">Reference proteome</keyword>
<evidence type="ECO:0000256" key="3">
    <source>
        <dbReference type="ARBA" id="ARBA00025762"/>
    </source>
</evidence>
<dbReference type="InterPro" id="IPR000396">
    <property type="entry name" value="Pdiesterase2"/>
</dbReference>
<dbReference type="GO" id="GO:0004115">
    <property type="term" value="F:3',5'-cyclic-AMP phosphodiesterase activity"/>
    <property type="evidence" value="ECO:0007669"/>
    <property type="project" value="UniProtKB-UniRule"/>
</dbReference>
<dbReference type="PANTHER" id="PTHR28283:SF1">
    <property type="entry name" value="3',5'-CYCLIC-NUCLEOTIDE PHOSPHODIESTERASE 1"/>
    <property type="match status" value="1"/>
</dbReference>
<dbReference type="InterPro" id="IPR036866">
    <property type="entry name" value="RibonucZ/Hydroxyglut_hydro"/>
</dbReference>
<dbReference type="Gene3D" id="3.60.15.10">
    <property type="entry name" value="Ribonuclease Z/Hydroxyacylglutathione hydrolase-like"/>
    <property type="match status" value="1"/>
</dbReference>
<proteinExistence type="inferred from homology"/>
<sequence length="328" mass="36288">MYAVVQFMVKNSGILLFCFFIFCLAGVQAQSPNGHSFKVVPLGVKGGLDESNLSSYMIAPTGSDDFICADAGTVRHGIDVAVASKVFKGSADAVLKENIKGYLISHGHLDHVAGLIMNSPEDSKKNIYALPSVAAVLKDKYFTWQAWANFTNEGDLPHLDKYSYVYLKEKEKVALAGTQMQVLAFPLSHGPSYESTAFLISHESDCLLYLGDTGADQIEKSDRLQQLWTAIAPFIKDHQLKAIFIETSFFDKQPEKLLFGHLTPHLLMQELQKLAELSGLDNLKQVPIVITHMKAFGAAEQELVSELKKDNQQGFKLVYPVQGKILLF</sequence>
<organism evidence="5 6">
    <name type="scientific">Pedobacter westerhofensis</name>
    <dbReference type="NCBI Taxonomy" id="425512"/>
    <lineage>
        <taxon>Bacteria</taxon>
        <taxon>Pseudomonadati</taxon>
        <taxon>Bacteroidota</taxon>
        <taxon>Sphingobacteriia</taxon>
        <taxon>Sphingobacteriales</taxon>
        <taxon>Sphingobacteriaceae</taxon>
        <taxon>Pedobacter</taxon>
    </lineage>
</organism>
<dbReference type="Proteomes" id="UP000320300">
    <property type="component" value="Unassembled WGS sequence"/>
</dbReference>